<keyword evidence="1" id="KW-0472">Membrane</keyword>
<dbReference type="AlphaFoldDB" id="A0A4Y9STB3"/>
<evidence type="ECO:0000256" key="1">
    <source>
        <dbReference type="SAM" id="Phobius"/>
    </source>
</evidence>
<comment type="caution">
    <text evidence="2">The sequence shown here is derived from an EMBL/GenBank/DDBJ whole genome shotgun (WGS) entry which is preliminary data.</text>
</comment>
<evidence type="ECO:0008006" key="4">
    <source>
        <dbReference type="Google" id="ProtNLM"/>
    </source>
</evidence>
<name>A0A4Y9STB3_9BURK</name>
<feature type="transmembrane region" description="Helical" evidence="1">
    <location>
        <begin position="30"/>
        <end position="55"/>
    </location>
</feature>
<evidence type="ECO:0000313" key="2">
    <source>
        <dbReference type="EMBL" id="TFW27986.1"/>
    </source>
</evidence>
<dbReference type="EMBL" id="SPVG01000060">
    <property type="protein sequence ID" value="TFW27986.1"/>
    <property type="molecule type" value="Genomic_DNA"/>
</dbReference>
<dbReference type="Proteomes" id="UP000297729">
    <property type="component" value="Unassembled WGS sequence"/>
</dbReference>
<gene>
    <name evidence="2" type="ORF">E4L98_06140</name>
</gene>
<sequence>MIVEPDTPLDNDAAAQRRVDDIVARGPGGAFTLAGVALAVVMLIWFAFYFLVFVARGGA</sequence>
<protein>
    <recommendedName>
        <fullName evidence="4">Cytochrome c oxidase subunit 2A</fullName>
    </recommendedName>
</protein>
<keyword evidence="1" id="KW-1133">Transmembrane helix</keyword>
<keyword evidence="3" id="KW-1185">Reference proteome</keyword>
<proteinExistence type="predicted"/>
<dbReference type="RefSeq" id="WP_135200684.1">
    <property type="nucleotide sequence ID" value="NZ_SPVG01000060.1"/>
</dbReference>
<organism evidence="2 3">
    <name type="scientific">Duganella callida</name>
    <dbReference type="NCBI Taxonomy" id="2561932"/>
    <lineage>
        <taxon>Bacteria</taxon>
        <taxon>Pseudomonadati</taxon>
        <taxon>Pseudomonadota</taxon>
        <taxon>Betaproteobacteria</taxon>
        <taxon>Burkholderiales</taxon>
        <taxon>Oxalobacteraceae</taxon>
        <taxon>Telluria group</taxon>
        <taxon>Duganella</taxon>
    </lineage>
</organism>
<accession>A0A4Y9STB3</accession>
<evidence type="ECO:0000313" key="3">
    <source>
        <dbReference type="Proteomes" id="UP000297729"/>
    </source>
</evidence>
<dbReference type="OrthoDB" id="9115141at2"/>
<keyword evidence="1" id="KW-0812">Transmembrane</keyword>
<reference evidence="2 3" key="1">
    <citation type="submission" date="2019-03" db="EMBL/GenBank/DDBJ databases">
        <title>Draft Genome Sequence of Duganella callidus sp. nov., a Novel Duganella Species Isolated from Cultivated Soil.</title>
        <authorList>
            <person name="Raths R."/>
            <person name="Peta V."/>
            <person name="Bucking H."/>
        </authorList>
    </citation>
    <scope>NUCLEOTIDE SEQUENCE [LARGE SCALE GENOMIC DNA]</scope>
    <source>
        <strain evidence="2 3">DN04</strain>
    </source>
</reference>